<dbReference type="EMBL" id="GGEC01091359">
    <property type="protein sequence ID" value="MBX71843.1"/>
    <property type="molecule type" value="Transcribed_RNA"/>
</dbReference>
<organism evidence="1">
    <name type="scientific">Rhizophora mucronata</name>
    <name type="common">Asiatic mangrove</name>
    <dbReference type="NCBI Taxonomy" id="61149"/>
    <lineage>
        <taxon>Eukaryota</taxon>
        <taxon>Viridiplantae</taxon>
        <taxon>Streptophyta</taxon>
        <taxon>Embryophyta</taxon>
        <taxon>Tracheophyta</taxon>
        <taxon>Spermatophyta</taxon>
        <taxon>Magnoliopsida</taxon>
        <taxon>eudicotyledons</taxon>
        <taxon>Gunneridae</taxon>
        <taxon>Pentapetalae</taxon>
        <taxon>rosids</taxon>
        <taxon>fabids</taxon>
        <taxon>Malpighiales</taxon>
        <taxon>Rhizophoraceae</taxon>
        <taxon>Rhizophora</taxon>
    </lineage>
</organism>
<proteinExistence type="predicted"/>
<evidence type="ECO:0000313" key="1">
    <source>
        <dbReference type="EMBL" id="MBX71843.1"/>
    </source>
</evidence>
<protein>
    <submittedName>
        <fullName evidence="1">Uncharacterized protein</fullName>
    </submittedName>
</protein>
<sequence length="28" mass="3440">MMLLKSVLPIIRPTIHPYLILWQLHREK</sequence>
<reference evidence="1" key="1">
    <citation type="submission" date="2018-02" db="EMBL/GenBank/DDBJ databases">
        <title>Rhizophora mucronata_Transcriptome.</title>
        <authorList>
            <person name="Meera S.P."/>
            <person name="Sreeshan A."/>
            <person name="Augustine A."/>
        </authorList>
    </citation>
    <scope>NUCLEOTIDE SEQUENCE</scope>
    <source>
        <tissue evidence="1">Leaf</tissue>
    </source>
</reference>
<dbReference type="AlphaFoldDB" id="A0A2P2QXX6"/>
<accession>A0A2P2QXX6</accession>
<name>A0A2P2QXX6_RHIMU</name>